<protein>
    <submittedName>
        <fullName evidence="2">Uncharacterized protein</fullName>
    </submittedName>
</protein>
<keyword evidence="1" id="KW-1133">Transmembrane helix</keyword>
<keyword evidence="3" id="KW-1185">Reference proteome</keyword>
<keyword evidence="1" id="KW-0812">Transmembrane</keyword>
<sequence length="403" mass="47209">MCIYSNRHNQFHGNTIQPTPNNKEDINHQPLDEEWVENILWLIFFIWLSEVKCSPLGPIIFGWDLELIAHSRPHLSSEIWEFDSWKTKNKQIKTIMSNATYDENFLDTEMHSCLCSPPVWPPFYSHSYNSPVHHLKTIALLAVRVTSYVFFNNSGFGLLSPFCSQSSSSRFFPLWRWKKVPLPYLCNPAFMCTNYHCFCCSYFPKKFLPLSGETKHLLLPFVSLHKLFCSLPVLFFCDNCLSSSFYQSYSNFFQLFSYLSLSVLALGLCNQSILVTHFILLNKLQNLIISNSMFLFGKCGGILYWIGLDRLNKFKIHQVTITWWMDSAQLNHSRILMYDIKKGLKTLRNKFEFNLHAFKFFEGNSDRRKIEIKALNVSREIHQHIHVAVWEVAPLDWGVMSHR</sequence>
<feature type="transmembrane region" description="Helical" evidence="1">
    <location>
        <begin position="258"/>
        <end position="281"/>
    </location>
</feature>
<dbReference type="EMBL" id="LAVV01012384">
    <property type="protein sequence ID" value="KNZ46724.1"/>
    <property type="molecule type" value="Genomic_DNA"/>
</dbReference>
<reference evidence="2 3" key="1">
    <citation type="submission" date="2015-08" db="EMBL/GenBank/DDBJ databases">
        <title>Next Generation Sequencing and Analysis of the Genome of Puccinia sorghi L Schw, the Causal Agent of Maize Common Rust.</title>
        <authorList>
            <person name="Rochi L."/>
            <person name="Burguener G."/>
            <person name="Darino M."/>
            <person name="Turjanski A."/>
            <person name="Kreff E."/>
            <person name="Dieguez M.J."/>
            <person name="Sacco F."/>
        </authorList>
    </citation>
    <scope>NUCLEOTIDE SEQUENCE [LARGE SCALE GENOMIC DNA]</scope>
    <source>
        <strain evidence="2 3">RO10H11247</strain>
    </source>
</reference>
<name>A0A0L6UDS4_9BASI</name>
<dbReference type="VEuPathDB" id="FungiDB:VP01_6g1"/>
<evidence type="ECO:0000313" key="2">
    <source>
        <dbReference type="EMBL" id="KNZ46724.1"/>
    </source>
</evidence>
<dbReference type="AlphaFoldDB" id="A0A0L6UDS4"/>
<feature type="transmembrane region" description="Helical" evidence="1">
    <location>
        <begin position="287"/>
        <end position="306"/>
    </location>
</feature>
<gene>
    <name evidence="2" type="ORF">VP01_6g1</name>
</gene>
<comment type="caution">
    <text evidence="2">The sequence shown here is derived from an EMBL/GenBank/DDBJ whole genome shotgun (WGS) entry which is preliminary data.</text>
</comment>
<proteinExistence type="predicted"/>
<keyword evidence="1" id="KW-0472">Membrane</keyword>
<dbReference type="Proteomes" id="UP000037035">
    <property type="component" value="Unassembled WGS sequence"/>
</dbReference>
<evidence type="ECO:0000313" key="3">
    <source>
        <dbReference type="Proteomes" id="UP000037035"/>
    </source>
</evidence>
<organism evidence="2 3">
    <name type="scientific">Puccinia sorghi</name>
    <dbReference type="NCBI Taxonomy" id="27349"/>
    <lineage>
        <taxon>Eukaryota</taxon>
        <taxon>Fungi</taxon>
        <taxon>Dikarya</taxon>
        <taxon>Basidiomycota</taxon>
        <taxon>Pucciniomycotina</taxon>
        <taxon>Pucciniomycetes</taxon>
        <taxon>Pucciniales</taxon>
        <taxon>Pucciniaceae</taxon>
        <taxon>Puccinia</taxon>
    </lineage>
</organism>
<evidence type="ECO:0000256" key="1">
    <source>
        <dbReference type="SAM" id="Phobius"/>
    </source>
</evidence>
<accession>A0A0L6UDS4</accession>